<dbReference type="PANTHER" id="PTHR45674:SF7">
    <property type="entry name" value="DNA LIGASE"/>
    <property type="match status" value="1"/>
</dbReference>
<dbReference type="PANTHER" id="PTHR45674">
    <property type="entry name" value="DNA LIGASE 1/3 FAMILY MEMBER"/>
    <property type="match status" value="1"/>
</dbReference>
<dbReference type="InterPro" id="IPR050191">
    <property type="entry name" value="ATP-dep_DNA_ligase"/>
</dbReference>
<keyword evidence="1" id="KW-0436">Ligase</keyword>
<protein>
    <recommendedName>
        <fullName evidence="2">DNA ligase ATP-dependent N-terminal domain-containing protein</fullName>
    </recommendedName>
</protein>
<feature type="non-terminal residue" evidence="3">
    <location>
        <position position="128"/>
    </location>
</feature>
<dbReference type="AlphaFoldDB" id="X0YGE0"/>
<reference evidence="3" key="1">
    <citation type="journal article" date="2014" name="Front. Microbiol.">
        <title>High frequency of phylogenetically diverse reductive dehalogenase-homologous genes in deep subseafloor sedimentary metagenomes.</title>
        <authorList>
            <person name="Kawai M."/>
            <person name="Futagami T."/>
            <person name="Toyoda A."/>
            <person name="Takaki Y."/>
            <person name="Nishi S."/>
            <person name="Hori S."/>
            <person name="Arai W."/>
            <person name="Tsubouchi T."/>
            <person name="Morono Y."/>
            <person name="Uchiyama I."/>
            <person name="Ito T."/>
            <person name="Fujiyama A."/>
            <person name="Inagaki F."/>
            <person name="Takami H."/>
        </authorList>
    </citation>
    <scope>NUCLEOTIDE SEQUENCE</scope>
    <source>
        <strain evidence="3">Expedition CK06-06</strain>
    </source>
</reference>
<dbReference type="InterPro" id="IPR012308">
    <property type="entry name" value="DNA_ligase_ATP-dep_N"/>
</dbReference>
<dbReference type="EMBL" id="BARS01045725">
    <property type="protein sequence ID" value="GAG35891.1"/>
    <property type="molecule type" value="Genomic_DNA"/>
</dbReference>
<evidence type="ECO:0000313" key="3">
    <source>
        <dbReference type="EMBL" id="GAG35891.1"/>
    </source>
</evidence>
<name>X0YGE0_9ZZZZ</name>
<dbReference type="GO" id="GO:0003910">
    <property type="term" value="F:DNA ligase (ATP) activity"/>
    <property type="evidence" value="ECO:0007669"/>
    <property type="project" value="InterPro"/>
</dbReference>
<dbReference type="Pfam" id="PF04675">
    <property type="entry name" value="DNA_ligase_A_N"/>
    <property type="match status" value="1"/>
</dbReference>
<evidence type="ECO:0000256" key="1">
    <source>
        <dbReference type="ARBA" id="ARBA00022598"/>
    </source>
</evidence>
<evidence type="ECO:0000259" key="2">
    <source>
        <dbReference type="Pfam" id="PF04675"/>
    </source>
</evidence>
<dbReference type="SUPFAM" id="SSF117018">
    <property type="entry name" value="ATP-dependent DNA ligase DNA-binding domain"/>
    <property type="match status" value="1"/>
</dbReference>
<feature type="domain" description="DNA ligase ATP-dependent N-terminal" evidence="2">
    <location>
        <begin position="3"/>
        <end position="126"/>
    </location>
</feature>
<gene>
    <name evidence="3" type="ORF">S01H1_68923</name>
</gene>
<dbReference type="Gene3D" id="1.10.3260.10">
    <property type="entry name" value="DNA ligase, ATP-dependent, N-terminal domain"/>
    <property type="match status" value="1"/>
</dbReference>
<comment type="caution">
    <text evidence="3">The sequence shown here is derived from an EMBL/GenBank/DDBJ whole genome shotgun (WGS) entry which is preliminary data.</text>
</comment>
<dbReference type="GO" id="GO:0006281">
    <property type="term" value="P:DNA repair"/>
    <property type="evidence" value="ECO:0007669"/>
    <property type="project" value="InterPro"/>
</dbReference>
<dbReference type="InterPro" id="IPR036599">
    <property type="entry name" value="DNA_ligase_N_sf"/>
</dbReference>
<sequence length="128" mass="14588">MEYIKLVDVYQRLESTTKRLEKTFIISEFLKTIKEEELQTTIILLQGRVFPQWDERKIGVASRLVLKAINKATGITTDKIEKEWAKIGDLGSVAENLIKEKKQVALFSKSLTVKKVFENMSKLATLGG</sequence>
<organism evidence="3">
    <name type="scientific">marine sediment metagenome</name>
    <dbReference type="NCBI Taxonomy" id="412755"/>
    <lineage>
        <taxon>unclassified sequences</taxon>
        <taxon>metagenomes</taxon>
        <taxon>ecological metagenomes</taxon>
    </lineage>
</organism>
<accession>X0YGE0</accession>
<dbReference type="GO" id="GO:0003677">
    <property type="term" value="F:DNA binding"/>
    <property type="evidence" value="ECO:0007669"/>
    <property type="project" value="InterPro"/>
</dbReference>
<dbReference type="GO" id="GO:0006273">
    <property type="term" value="P:lagging strand elongation"/>
    <property type="evidence" value="ECO:0007669"/>
    <property type="project" value="TreeGrafter"/>
</dbReference>
<dbReference type="GO" id="GO:0006310">
    <property type="term" value="P:DNA recombination"/>
    <property type="evidence" value="ECO:0007669"/>
    <property type="project" value="InterPro"/>
</dbReference>
<proteinExistence type="predicted"/>